<dbReference type="RefSeq" id="WP_007554813.1">
    <property type="nucleotide sequence ID" value="NZ_AENT01000024.1"/>
</dbReference>
<dbReference type="InterPro" id="IPR003682">
    <property type="entry name" value="rRNA_ssu_MeTfrase_G"/>
</dbReference>
<organism evidence="7 8">
    <name type="scientific">Dialister micraerophilus UPII 345-E</name>
    <dbReference type="NCBI Taxonomy" id="910314"/>
    <lineage>
        <taxon>Bacteria</taxon>
        <taxon>Bacillati</taxon>
        <taxon>Bacillota</taxon>
        <taxon>Negativicutes</taxon>
        <taxon>Veillonellales</taxon>
        <taxon>Veillonellaceae</taxon>
        <taxon>Dialister</taxon>
    </lineage>
</organism>
<evidence type="ECO:0000313" key="8">
    <source>
        <dbReference type="Proteomes" id="UP000004594"/>
    </source>
</evidence>
<evidence type="ECO:0000256" key="5">
    <source>
        <dbReference type="ARBA" id="ARBA00022691"/>
    </source>
</evidence>
<keyword evidence="5 6" id="KW-0949">S-adenosyl-L-methionine</keyword>
<dbReference type="NCBIfam" id="TIGR00138">
    <property type="entry name" value="rsmG_gidB"/>
    <property type="match status" value="1"/>
</dbReference>
<comment type="caution">
    <text evidence="7">The sequence shown here is derived from an EMBL/GenBank/DDBJ whole genome shotgun (WGS) entry which is preliminary data.</text>
</comment>
<keyword evidence="3 6" id="KW-0489">Methyltransferase</keyword>
<dbReference type="Proteomes" id="UP000004594">
    <property type="component" value="Unassembled WGS sequence"/>
</dbReference>
<comment type="function">
    <text evidence="6">Specifically methylates the N7 position of a guanine in 16S rRNA.</text>
</comment>
<evidence type="ECO:0000256" key="3">
    <source>
        <dbReference type="ARBA" id="ARBA00022603"/>
    </source>
</evidence>
<protein>
    <recommendedName>
        <fullName evidence="6">Ribosomal RNA small subunit methyltransferase G</fullName>
        <ecNumber evidence="6">2.1.1.-</ecNumber>
    </recommendedName>
    <alternativeName>
        <fullName evidence="6">16S rRNA 7-methylguanosine methyltransferase</fullName>
        <shortName evidence="6">16S rRNA m7G methyltransferase</shortName>
    </alternativeName>
</protein>
<name>E4L9I4_9FIRM</name>
<dbReference type="PANTHER" id="PTHR31760">
    <property type="entry name" value="S-ADENOSYL-L-METHIONINE-DEPENDENT METHYLTRANSFERASES SUPERFAMILY PROTEIN"/>
    <property type="match status" value="1"/>
</dbReference>
<evidence type="ECO:0000256" key="2">
    <source>
        <dbReference type="ARBA" id="ARBA00022552"/>
    </source>
</evidence>
<sequence>MSIFDNAIKKEINKETYEKLISYNKYVIEKNQHINLTGIKSEEESLIKNVYDSLTVYEEKYFPENGKILDLGTGGGFPGVILAILRPDMQVVLMDAVRKKLDAIKEILEKLEIKNAKTLHARAEDAARDENYRDVFDIVTARAVKRMNTVSEWALPFVKKEGIFAAMKGAIAKEELSECGNVLKAFDAKVFEIKNLELSNGDKRNIIYIQKNSKCPKRFPRKIGAAEKNPL</sequence>
<dbReference type="PIRSF" id="PIRSF003078">
    <property type="entry name" value="GidB"/>
    <property type="match status" value="1"/>
</dbReference>
<dbReference type="EC" id="2.1.1.-" evidence="6"/>
<keyword evidence="4 6" id="KW-0808">Transferase</keyword>
<keyword evidence="1 6" id="KW-0963">Cytoplasm</keyword>
<dbReference type="SUPFAM" id="SSF53335">
    <property type="entry name" value="S-adenosyl-L-methionine-dependent methyltransferases"/>
    <property type="match status" value="1"/>
</dbReference>
<dbReference type="AlphaFoldDB" id="E4L9I4"/>
<evidence type="ECO:0000256" key="6">
    <source>
        <dbReference type="HAMAP-Rule" id="MF_00074"/>
    </source>
</evidence>
<dbReference type="GO" id="GO:0070043">
    <property type="term" value="F:rRNA (guanine-N7-)-methyltransferase activity"/>
    <property type="evidence" value="ECO:0007669"/>
    <property type="project" value="UniProtKB-UniRule"/>
</dbReference>
<dbReference type="PANTHER" id="PTHR31760:SF0">
    <property type="entry name" value="S-ADENOSYL-L-METHIONINE-DEPENDENT METHYLTRANSFERASES SUPERFAMILY PROTEIN"/>
    <property type="match status" value="1"/>
</dbReference>
<dbReference type="eggNOG" id="COG0357">
    <property type="taxonomic scope" value="Bacteria"/>
</dbReference>
<feature type="binding site" evidence="6">
    <location>
        <position position="77"/>
    </location>
    <ligand>
        <name>S-adenosyl-L-methionine</name>
        <dbReference type="ChEBI" id="CHEBI:59789"/>
    </ligand>
</feature>
<dbReference type="FunFam" id="3.40.50.150:FF:000041">
    <property type="entry name" value="Ribosomal RNA small subunit methyltransferase G"/>
    <property type="match status" value="1"/>
</dbReference>
<dbReference type="CDD" id="cd02440">
    <property type="entry name" value="AdoMet_MTases"/>
    <property type="match status" value="1"/>
</dbReference>
<dbReference type="InterPro" id="IPR029063">
    <property type="entry name" value="SAM-dependent_MTases_sf"/>
</dbReference>
<evidence type="ECO:0000313" key="7">
    <source>
        <dbReference type="EMBL" id="EFR42535.1"/>
    </source>
</evidence>
<reference evidence="7 8" key="1">
    <citation type="submission" date="2010-11" db="EMBL/GenBank/DDBJ databases">
        <authorList>
            <person name="Durkin A.S."/>
            <person name="Madupu R."/>
            <person name="Torralba M."/>
            <person name="Gillis M."/>
            <person name="Methe B."/>
            <person name="Sutton G."/>
            <person name="Nelson K.E."/>
        </authorList>
    </citation>
    <scope>NUCLEOTIDE SEQUENCE [LARGE SCALE GENOMIC DNA]</scope>
    <source>
        <strain evidence="7 8">UPII 345-E</strain>
    </source>
</reference>
<feature type="binding site" evidence="6">
    <location>
        <position position="142"/>
    </location>
    <ligand>
        <name>S-adenosyl-L-methionine</name>
        <dbReference type="ChEBI" id="CHEBI:59789"/>
    </ligand>
</feature>
<keyword evidence="2 6" id="KW-0698">rRNA processing</keyword>
<evidence type="ECO:0000256" key="1">
    <source>
        <dbReference type="ARBA" id="ARBA00022490"/>
    </source>
</evidence>
<comment type="caution">
    <text evidence="6">Lacks conserved residue(s) required for the propagation of feature annotation.</text>
</comment>
<feature type="binding site" evidence="6">
    <location>
        <begin position="123"/>
        <end position="124"/>
    </location>
    <ligand>
        <name>S-adenosyl-L-methionine</name>
        <dbReference type="ChEBI" id="CHEBI:59789"/>
    </ligand>
</feature>
<dbReference type="EMBL" id="AENT01000024">
    <property type="protein sequence ID" value="EFR42535.1"/>
    <property type="molecule type" value="Genomic_DNA"/>
</dbReference>
<accession>E4L9I4</accession>
<dbReference type="Gene3D" id="3.40.50.150">
    <property type="entry name" value="Vaccinia Virus protein VP39"/>
    <property type="match status" value="1"/>
</dbReference>
<evidence type="ECO:0000256" key="4">
    <source>
        <dbReference type="ARBA" id="ARBA00022679"/>
    </source>
</evidence>
<feature type="binding site" evidence="6">
    <location>
        <position position="72"/>
    </location>
    <ligand>
        <name>S-adenosyl-L-methionine</name>
        <dbReference type="ChEBI" id="CHEBI:59789"/>
    </ligand>
</feature>
<dbReference type="GO" id="GO:0005829">
    <property type="term" value="C:cytosol"/>
    <property type="evidence" value="ECO:0007669"/>
    <property type="project" value="TreeGrafter"/>
</dbReference>
<comment type="similarity">
    <text evidence="6">Belongs to the methyltransferase superfamily. RNA methyltransferase RsmG family.</text>
</comment>
<gene>
    <name evidence="7" type="primary">gidB</name>
    <name evidence="6" type="synonym">rsmG</name>
    <name evidence="7" type="ORF">HMPREF9220_0410</name>
</gene>
<dbReference type="OrthoDB" id="9808773at2"/>
<comment type="subcellular location">
    <subcellularLocation>
        <location evidence="6">Cytoplasm</location>
    </subcellularLocation>
</comment>
<proteinExistence type="inferred from homology"/>
<dbReference type="HAMAP" id="MF_00074">
    <property type="entry name" value="16SrRNA_methyltr_G"/>
    <property type="match status" value="1"/>
</dbReference>
<dbReference type="Pfam" id="PF02527">
    <property type="entry name" value="GidB"/>
    <property type="match status" value="1"/>
</dbReference>